<dbReference type="KEGG" id="scad:DN051_38805"/>
<feature type="region of interest" description="Disordered" evidence="1">
    <location>
        <begin position="34"/>
        <end position="66"/>
    </location>
</feature>
<gene>
    <name evidence="2" type="ORF">DN051_38805</name>
</gene>
<protein>
    <submittedName>
        <fullName evidence="2">Uncharacterized protein</fullName>
    </submittedName>
</protein>
<evidence type="ECO:0000313" key="2">
    <source>
        <dbReference type="EMBL" id="AWW41855.1"/>
    </source>
</evidence>
<keyword evidence="3" id="KW-1185">Reference proteome</keyword>
<dbReference type="EMBL" id="CP030073">
    <property type="protein sequence ID" value="AWW41855.1"/>
    <property type="molecule type" value="Genomic_DNA"/>
</dbReference>
<sequence>MLERGQPCDVLLASGATSASMYWVLQSSMAFRTRPSAPSWSSRASRHAWGGADGPHRGDEPRTVDRGQQAVPQYCTIGTWPWASISAAFAAAMVSARG</sequence>
<name>A0A2Z4J9Q5_9ACTN</name>
<dbReference type="Proteomes" id="UP000249616">
    <property type="component" value="Chromosome"/>
</dbReference>
<feature type="compositionally biased region" description="Low complexity" evidence="1">
    <location>
        <begin position="34"/>
        <end position="49"/>
    </location>
</feature>
<evidence type="ECO:0000256" key="1">
    <source>
        <dbReference type="SAM" id="MobiDB-lite"/>
    </source>
</evidence>
<evidence type="ECO:0000313" key="3">
    <source>
        <dbReference type="Proteomes" id="UP000249616"/>
    </source>
</evidence>
<accession>A0A2Z4J9Q5</accession>
<reference evidence="2 3" key="1">
    <citation type="journal article" date="2019" name="Int. J. Syst. Evol. Microbiol.">
        <title>Streptomyces cadmiisoli sp. nov., a novel actinomycete isolated from cadmium-contaminated soil.</title>
        <authorList>
            <person name="Li K."/>
            <person name="Tang X."/>
            <person name="Zhao J."/>
            <person name="Guo Y."/>
            <person name="Tang Y."/>
            <person name="Gao J."/>
        </authorList>
    </citation>
    <scope>NUCLEOTIDE SEQUENCE [LARGE SCALE GENOMIC DNA]</scope>
    <source>
        <strain evidence="2 3">ZFG47</strain>
    </source>
</reference>
<dbReference type="AlphaFoldDB" id="A0A2Z4J9Q5"/>
<organism evidence="2 3">
    <name type="scientific">Streptomyces cadmiisoli</name>
    <dbReference type="NCBI Taxonomy" id="2184053"/>
    <lineage>
        <taxon>Bacteria</taxon>
        <taxon>Bacillati</taxon>
        <taxon>Actinomycetota</taxon>
        <taxon>Actinomycetes</taxon>
        <taxon>Kitasatosporales</taxon>
        <taxon>Streptomycetaceae</taxon>
        <taxon>Streptomyces</taxon>
        <taxon>Streptomyces aurantiacus group</taxon>
    </lineage>
</organism>
<feature type="compositionally biased region" description="Basic and acidic residues" evidence="1">
    <location>
        <begin position="54"/>
        <end position="65"/>
    </location>
</feature>
<proteinExistence type="predicted"/>